<dbReference type="Proteomes" id="UP001221142">
    <property type="component" value="Unassembled WGS sequence"/>
</dbReference>
<accession>A0AAD7BJ60</accession>
<gene>
    <name evidence="4" type="ORF">FB45DRAFT_927455</name>
</gene>
<dbReference type="EMBL" id="JARKIF010000015">
    <property type="protein sequence ID" value="KAJ7622296.1"/>
    <property type="molecule type" value="Genomic_DNA"/>
</dbReference>
<evidence type="ECO:0000256" key="1">
    <source>
        <dbReference type="PROSITE-ProRule" id="PRU00042"/>
    </source>
</evidence>
<keyword evidence="5" id="KW-1185">Reference proteome</keyword>
<feature type="domain" description="C2H2-type" evidence="3">
    <location>
        <begin position="225"/>
        <end position="244"/>
    </location>
</feature>
<dbReference type="AlphaFoldDB" id="A0AAD7BJ60"/>
<evidence type="ECO:0000256" key="2">
    <source>
        <dbReference type="SAM" id="MobiDB-lite"/>
    </source>
</evidence>
<keyword evidence="1" id="KW-0863">Zinc-finger</keyword>
<keyword evidence="1" id="KW-0862">Zinc</keyword>
<keyword evidence="1" id="KW-0479">Metal-binding</keyword>
<dbReference type="GO" id="GO:0008270">
    <property type="term" value="F:zinc ion binding"/>
    <property type="evidence" value="ECO:0007669"/>
    <property type="project" value="UniProtKB-KW"/>
</dbReference>
<feature type="compositionally biased region" description="Basic residues" evidence="2">
    <location>
        <begin position="171"/>
        <end position="182"/>
    </location>
</feature>
<dbReference type="PROSITE" id="PS50157">
    <property type="entry name" value="ZINC_FINGER_C2H2_2"/>
    <property type="match status" value="1"/>
</dbReference>
<evidence type="ECO:0000313" key="5">
    <source>
        <dbReference type="Proteomes" id="UP001221142"/>
    </source>
</evidence>
<feature type="region of interest" description="Disordered" evidence="2">
    <location>
        <begin position="162"/>
        <end position="190"/>
    </location>
</feature>
<proteinExistence type="predicted"/>
<reference evidence="4" key="1">
    <citation type="submission" date="2023-03" db="EMBL/GenBank/DDBJ databases">
        <title>Massive genome expansion in bonnet fungi (Mycena s.s.) driven by repeated elements and novel gene families across ecological guilds.</title>
        <authorList>
            <consortium name="Lawrence Berkeley National Laboratory"/>
            <person name="Harder C.B."/>
            <person name="Miyauchi S."/>
            <person name="Viragh M."/>
            <person name="Kuo A."/>
            <person name="Thoen E."/>
            <person name="Andreopoulos B."/>
            <person name="Lu D."/>
            <person name="Skrede I."/>
            <person name="Drula E."/>
            <person name="Henrissat B."/>
            <person name="Morin E."/>
            <person name="Kohler A."/>
            <person name="Barry K."/>
            <person name="LaButti K."/>
            <person name="Morin E."/>
            <person name="Salamov A."/>
            <person name="Lipzen A."/>
            <person name="Mereny Z."/>
            <person name="Hegedus B."/>
            <person name="Baldrian P."/>
            <person name="Stursova M."/>
            <person name="Weitz H."/>
            <person name="Taylor A."/>
            <person name="Grigoriev I.V."/>
            <person name="Nagy L.G."/>
            <person name="Martin F."/>
            <person name="Kauserud H."/>
        </authorList>
    </citation>
    <scope>NUCLEOTIDE SEQUENCE</scope>
    <source>
        <strain evidence="4">9284</strain>
    </source>
</reference>
<protein>
    <recommendedName>
        <fullName evidence="3">C2H2-type domain-containing protein</fullName>
    </recommendedName>
</protein>
<sequence length="252" mass="27558">MAFSLPISSLASMQISFKVGPRHPDGPFAVEMVMTPLDPLAGKNVPSEGMADGMKLHLLTSQDGSGVTLTLCTSGGMPDSLGGPGFSVDDFASNLEQLPPAFDIPYSLFEFGTNQKDPLFDFLEDFNFEPANTPTSSTASSPASSPEFVPFTDFEPYSPPLSPISISSPAPRRHPHPTRPNHPHPYDTPSPKAKFRCTLGCSLDFSRKHDRLRHEVAQHGRTCEWECEQCGRFFSSEGTLKKHRCGRCVRSV</sequence>
<dbReference type="InterPro" id="IPR013087">
    <property type="entry name" value="Znf_C2H2_type"/>
</dbReference>
<organism evidence="4 5">
    <name type="scientific">Roridomyces roridus</name>
    <dbReference type="NCBI Taxonomy" id="1738132"/>
    <lineage>
        <taxon>Eukaryota</taxon>
        <taxon>Fungi</taxon>
        <taxon>Dikarya</taxon>
        <taxon>Basidiomycota</taxon>
        <taxon>Agaricomycotina</taxon>
        <taxon>Agaricomycetes</taxon>
        <taxon>Agaricomycetidae</taxon>
        <taxon>Agaricales</taxon>
        <taxon>Marasmiineae</taxon>
        <taxon>Mycenaceae</taxon>
        <taxon>Roridomyces</taxon>
    </lineage>
</organism>
<evidence type="ECO:0000259" key="3">
    <source>
        <dbReference type="PROSITE" id="PS50157"/>
    </source>
</evidence>
<comment type="caution">
    <text evidence="4">The sequence shown here is derived from an EMBL/GenBank/DDBJ whole genome shotgun (WGS) entry which is preliminary data.</text>
</comment>
<evidence type="ECO:0000313" key="4">
    <source>
        <dbReference type="EMBL" id="KAJ7622296.1"/>
    </source>
</evidence>
<name>A0AAD7BJ60_9AGAR</name>